<proteinExistence type="predicted"/>
<accession>A0A418XA99</accession>
<dbReference type="RefSeq" id="WP_119812920.1">
    <property type="nucleotide sequence ID" value="NZ_QYUP01000175.1"/>
</dbReference>
<dbReference type="InterPro" id="IPR038696">
    <property type="entry name" value="IalB_sf"/>
</dbReference>
<dbReference type="Proteomes" id="UP000284006">
    <property type="component" value="Unassembled WGS sequence"/>
</dbReference>
<sequence>MKTIPMLFALLAAGCTGALALAALLSAAPASAAGKDSGIMAPADGKPRVTREERFGAWGYSCAVAGYSHGAQAERCMVSQLVAVNLQKRQVVVGLTVDFADSDQVPTLRARFSASAVQKAGIGIRIDDRPALRLVISSCDRSRCEAAGRLVPEVLQVWCTGKQAHFAYLHQGGQQIVLPISLAGFERALDALRRYKGSPQAPLRKMAAL</sequence>
<evidence type="ECO:0000313" key="3">
    <source>
        <dbReference type="Proteomes" id="UP000284006"/>
    </source>
</evidence>
<dbReference type="PROSITE" id="PS51257">
    <property type="entry name" value="PROKAR_LIPOPROTEIN"/>
    <property type="match status" value="1"/>
</dbReference>
<name>A0A418XA99_9BURK</name>
<dbReference type="EMBL" id="QYUP01000175">
    <property type="protein sequence ID" value="RJG09416.1"/>
    <property type="molecule type" value="Genomic_DNA"/>
</dbReference>
<protein>
    <recommendedName>
        <fullName evidence="4">Invasion associated locus B family protein</fullName>
    </recommendedName>
</protein>
<evidence type="ECO:0000313" key="2">
    <source>
        <dbReference type="EMBL" id="RJG09416.1"/>
    </source>
</evidence>
<organism evidence="2 3">
    <name type="scientific">Massilia cavernae</name>
    <dbReference type="NCBI Taxonomy" id="2320864"/>
    <lineage>
        <taxon>Bacteria</taxon>
        <taxon>Pseudomonadati</taxon>
        <taxon>Pseudomonadota</taxon>
        <taxon>Betaproteobacteria</taxon>
        <taxon>Burkholderiales</taxon>
        <taxon>Oxalobacteraceae</taxon>
        <taxon>Telluria group</taxon>
        <taxon>Massilia</taxon>
    </lineage>
</organism>
<dbReference type="Gene3D" id="2.60.40.1880">
    <property type="entry name" value="Invasion associated locus B (IalB) protein"/>
    <property type="match status" value="1"/>
</dbReference>
<dbReference type="OrthoDB" id="8757490at2"/>
<evidence type="ECO:0008006" key="4">
    <source>
        <dbReference type="Google" id="ProtNLM"/>
    </source>
</evidence>
<feature type="chain" id="PRO_5019454912" description="Invasion associated locus B family protein" evidence="1">
    <location>
        <begin position="33"/>
        <end position="209"/>
    </location>
</feature>
<dbReference type="Pfam" id="PF06776">
    <property type="entry name" value="IalB"/>
    <property type="match status" value="1"/>
</dbReference>
<feature type="signal peptide" evidence="1">
    <location>
        <begin position="1"/>
        <end position="32"/>
    </location>
</feature>
<comment type="caution">
    <text evidence="2">The sequence shown here is derived from an EMBL/GenBank/DDBJ whole genome shotgun (WGS) entry which is preliminary data.</text>
</comment>
<keyword evidence="1" id="KW-0732">Signal</keyword>
<gene>
    <name evidence="2" type="ORF">D3872_22810</name>
</gene>
<evidence type="ECO:0000256" key="1">
    <source>
        <dbReference type="SAM" id="SignalP"/>
    </source>
</evidence>
<dbReference type="AlphaFoldDB" id="A0A418XA99"/>
<dbReference type="InterPro" id="IPR010642">
    <property type="entry name" value="Invasion_prot_B"/>
</dbReference>
<reference evidence="2 3" key="1">
    <citation type="submission" date="2018-09" db="EMBL/GenBank/DDBJ databases">
        <authorList>
            <person name="Zhu H."/>
        </authorList>
    </citation>
    <scope>NUCLEOTIDE SEQUENCE [LARGE SCALE GENOMIC DNA]</scope>
    <source>
        <strain evidence="2 3">K1S02-61</strain>
    </source>
</reference>
<keyword evidence="3" id="KW-1185">Reference proteome</keyword>